<dbReference type="PANTHER" id="PTHR43308:SF5">
    <property type="entry name" value="S-LAYER PROTEIN _ PEPTIDOGLYCAN ENDO-BETA-N-ACETYLGLUCOSAMINIDASE"/>
    <property type="match status" value="1"/>
</dbReference>
<evidence type="ECO:0000313" key="5">
    <source>
        <dbReference type="Proteomes" id="UP000618579"/>
    </source>
</evidence>
<comment type="caution">
    <text evidence="4">The sequence shown here is derived from an EMBL/GenBank/DDBJ whole genome shotgun (WGS) entry which is preliminary data.</text>
</comment>
<evidence type="ECO:0000256" key="1">
    <source>
        <dbReference type="SAM" id="MobiDB-lite"/>
    </source>
</evidence>
<dbReference type="InterPro" id="IPR051465">
    <property type="entry name" value="Cell_Envelope_Struct_Comp"/>
</dbReference>
<feature type="signal peptide" evidence="2">
    <location>
        <begin position="1"/>
        <end position="25"/>
    </location>
</feature>
<feature type="compositionally biased region" description="Gly residues" evidence="1">
    <location>
        <begin position="117"/>
        <end position="140"/>
    </location>
</feature>
<name>A0ABX1ZV11_9BACL</name>
<dbReference type="Proteomes" id="UP000618579">
    <property type="component" value="Unassembled WGS sequence"/>
</dbReference>
<organism evidence="4 5">
    <name type="scientific">Paenibacillus planticolens</name>
    <dbReference type="NCBI Taxonomy" id="2654976"/>
    <lineage>
        <taxon>Bacteria</taxon>
        <taxon>Bacillati</taxon>
        <taxon>Bacillota</taxon>
        <taxon>Bacilli</taxon>
        <taxon>Bacillales</taxon>
        <taxon>Paenibacillaceae</taxon>
        <taxon>Paenibacillus</taxon>
    </lineage>
</organism>
<feature type="chain" id="PRO_5046364663" description="SLH domain-containing protein" evidence="2">
    <location>
        <begin position="26"/>
        <end position="579"/>
    </location>
</feature>
<evidence type="ECO:0000256" key="2">
    <source>
        <dbReference type="SAM" id="SignalP"/>
    </source>
</evidence>
<evidence type="ECO:0000259" key="3">
    <source>
        <dbReference type="PROSITE" id="PS51272"/>
    </source>
</evidence>
<proteinExistence type="predicted"/>
<dbReference type="PROSITE" id="PS51272">
    <property type="entry name" value="SLH"/>
    <property type="match status" value="3"/>
</dbReference>
<dbReference type="Pfam" id="PF00395">
    <property type="entry name" value="SLH"/>
    <property type="match status" value="3"/>
</dbReference>
<feature type="compositionally biased region" description="Polar residues" evidence="1">
    <location>
        <begin position="154"/>
        <end position="171"/>
    </location>
</feature>
<dbReference type="PANTHER" id="PTHR43308">
    <property type="entry name" value="OUTER MEMBRANE PROTEIN ALPHA-RELATED"/>
    <property type="match status" value="1"/>
</dbReference>
<keyword evidence="5" id="KW-1185">Reference proteome</keyword>
<feature type="region of interest" description="Disordered" evidence="1">
    <location>
        <begin position="115"/>
        <end position="181"/>
    </location>
</feature>
<gene>
    <name evidence="4" type="ORF">GC097_22035</name>
</gene>
<dbReference type="InterPro" id="IPR001119">
    <property type="entry name" value="SLH_dom"/>
</dbReference>
<evidence type="ECO:0000313" key="4">
    <source>
        <dbReference type="EMBL" id="NOV02689.1"/>
    </source>
</evidence>
<sequence>MNLRKLSLTMLAALCLSLLPAGVFASGAAVTLNSVASIQPGGSVVISGTSTLNEVIIQVLRPANSTLYYDIVQVSSGEFSSSFTLASSESVGTYKVIAGQADQVDTKDLVVKAADIPGGGGNNGGGGNSGGNGNSGGSGPNGTIKAPGKPVTPARTNAESVQVNTSKNVAKSTAAADGHVRTTVTQDDSALADALSKAAKQDNHGDAPIVSIPFDNAVGEEVVFHVSSSILADAAMTAPNTIVSFQTNDGEYSLPLSVIDFAAIAQSLGTTADKISIQVSIIPVAADINAKIKANARDITATQLGSAIDFSVTATGNGKTMELNNYGSTYVDRNIELVNPVDDTHATVVLYNPSADPFSFVPAVFVKQEDGTIKVTIKRNGNSVYTVLSSTKTFTDISKHWAKADVELLASKLIVKGATDTSFSPDSSITRAEFAALLVRSLGISLDAEPTTFTDVKSSDWFAGAISAAVKAKLVDGFKDNSFKPNDVITREQMAVMVSRAITAAGKASRVSDKQNDILAKFQDNGSISSWAQLAVAQSVDAKIITGMTDETFVPSANASRAQAVAMLTRLLKYAGFIN</sequence>
<feature type="domain" description="SLH" evidence="3">
    <location>
        <begin position="519"/>
        <end position="579"/>
    </location>
</feature>
<feature type="domain" description="SLH" evidence="3">
    <location>
        <begin position="449"/>
        <end position="512"/>
    </location>
</feature>
<dbReference type="EMBL" id="WHNZ01000045">
    <property type="protein sequence ID" value="NOV02689.1"/>
    <property type="molecule type" value="Genomic_DNA"/>
</dbReference>
<accession>A0ABX1ZV11</accession>
<protein>
    <recommendedName>
        <fullName evidence="3">SLH domain-containing protein</fullName>
    </recommendedName>
</protein>
<feature type="domain" description="SLH" evidence="3">
    <location>
        <begin position="389"/>
        <end position="448"/>
    </location>
</feature>
<keyword evidence="2" id="KW-0732">Signal</keyword>
<reference evidence="4 5" key="1">
    <citation type="submission" date="2019-10" db="EMBL/GenBank/DDBJ databases">
        <title>Description of Paenibacillus pedi sp. nov.</title>
        <authorList>
            <person name="Carlier A."/>
            <person name="Qi S."/>
        </authorList>
    </citation>
    <scope>NUCLEOTIDE SEQUENCE [LARGE SCALE GENOMIC DNA]</scope>
    <source>
        <strain evidence="4 5">LMG 31457</strain>
    </source>
</reference>